<evidence type="ECO:0000313" key="3">
    <source>
        <dbReference type="Proteomes" id="UP000000647"/>
    </source>
</evidence>
<reference evidence="3" key="1">
    <citation type="submission" date="2006-12" db="EMBL/GenBank/DDBJ databases">
        <title>Complete sequence of Halorhodospira halophila SL1.</title>
        <authorList>
            <consortium name="US DOE Joint Genome Institute"/>
            <person name="Copeland A."/>
            <person name="Lucas S."/>
            <person name="Lapidus A."/>
            <person name="Barry K."/>
            <person name="Detter J.C."/>
            <person name="Glavina del Rio T."/>
            <person name="Hammon N."/>
            <person name="Israni S."/>
            <person name="Dalin E."/>
            <person name="Tice H."/>
            <person name="Pitluck S."/>
            <person name="Saunders E."/>
            <person name="Brettin T."/>
            <person name="Bruce D."/>
            <person name="Han C."/>
            <person name="Tapia R."/>
            <person name="Schmutz J."/>
            <person name="Larimer F."/>
            <person name="Land M."/>
            <person name="Hauser L."/>
            <person name="Kyrpides N."/>
            <person name="Mikhailova N."/>
            <person name="Hoff W."/>
            <person name="Richardson P."/>
        </authorList>
    </citation>
    <scope>NUCLEOTIDE SEQUENCE [LARGE SCALE GENOMIC DNA]</scope>
    <source>
        <strain evidence="3">DSM 244 / SL1</strain>
    </source>
</reference>
<dbReference type="InterPro" id="IPR005186">
    <property type="entry name" value="FlaG"/>
</dbReference>
<proteinExistence type="predicted"/>
<dbReference type="Pfam" id="PF03646">
    <property type="entry name" value="FlaG"/>
    <property type="match status" value="1"/>
</dbReference>
<evidence type="ECO:0000313" key="2">
    <source>
        <dbReference type="EMBL" id="ABM61292.1"/>
    </source>
</evidence>
<reference evidence="2 3" key="2">
    <citation type="journal article" date="2013" name="Stand. Genomic Sci.">
        <title>Complete genome sequence of Halorhodospira halophila SL1.</title>
        <authorList>
            <person name="Challacombe J.F."/>
            <person name="Majid S."/>
            <person name="Deole R."/>
            <person name="Brettin T.S."/>
            <person name="Bruce D."/>
            <person name="Delano S.F."/>
            <person name="Detter J.C."/>
            <person name="Gleasner C.D."/>
            <person name="Han C.S."/>
            <person name="Misra M."/>
            <person name="Reitenga K.G."/>
            <person name="Mikhailova N."/>
            <person name="Woyke T."/>
            <person name="Pitluck S."/>
            <person name="Nolan M."/>
            <person name="Land M.L."/>
            <person name="Saunders E."/>
            <person name="Tapia R."/>
            <person name="Lapidus A."/>
            <person name="Ivanova N."/>
            <person name="Hoff W.D."/>
        </authorList>
    </citation>
    <scope>NUCLEOTIDE SEQUENCE [LARGE SCALE GENOMIC DNA]</scope>
    <source>
        <strain evidence="3">DSM 244 / SL1</strain>
    </source>
</reference>
<dbReference type="AlphaFoldDB" id="A1WUD0"/>
<accession>A1WUD0</accession>
<keyword evidence="2" id="KW-0966">Cell projection</keyword>
<keyword evidence="2" id="KW-0969">Cilium</keyword>
<keyword evidence="3" id="KW-1185">Reference proteome</keyword>
<dbReference type="eggNOG" id="COG1334">
    <property type="taxonomic scope" value="Bacteria"/>
</dbReference>
<feature type="region of interest" description="Disordered" evidence="1">
    <location>
        <begin position="1"/>
        <end position="62"/>
    </location>
</feature>
<dbReference type="SUPFAM" id="SSF160214">
    <property type="entry name" value="FlaG-like"/>
    <property type="match status" value="1"/>
</dbReference>
<dbReference type="InterPro" id="IPR035924">
    <property type="entry name" value="FlaG-like_sf"/>
</dbReference>
<feature type="compositionally biased region" description="Basic and acidic residues" evidence="1">
    <location>
        <begin position="45"/>
        <end position="62"/>
    </location>
</feature>
<evidence type="ECO:0000256" key="1">
    <source>
        <dbReference type="SAM" id="MobiDB-lite"/>
    </source>
</evidence>
<dbReference type="Gene3D" id="3.30.160.170">
    <property type="entry name" value="FlaG-like"/>
    <property type="match status" value="1"/>
</dbReference>
<dbReference type="Proteomes" id="UP000000647">
    <property type="component" value="Chromosome"/>
</dbReference>
<feature type="compositionally biased region" description="Basic and acidic residues" evidence="1">
    <location>
        <begin position="19"/>
        <end position="30"/>
    </location>
</feature>
<organism evidence="2 3">
    <name type="scientific">Halorhodospira halophila (strain DSM 244 / SL1)</name>
    <name type="common">Ectothiorhodospira halophila (strain DSM 244 / SL1)</name>
    <dbReference type="NCBI Taxonomy" id="349124"/>
    <lineage>
        <taxon>Bacteria</taxon>
        <taxon>Pseudomonadati</taxon>
        <taxon>Pseudomonadota</taxon>
        <taxon>Gammaproteobacteria</taxon>
        <taxon>Chromatiales</taxon>
        <taxon>Ectothiorhodospiraceae</taxon>
        <taxon>Halorhodospira</taxon>
    </lineage>
</organism>
<dbReference type="HOGENOM" id="CLU_120910_4_4_6"/>
<dbReference type="OrthoDB" id="5741693at2"/>
<dbReference type="STRING" id="349124.Hhal_0505"/>
<gene>
    <name evidence="2" type="ordered locus">Hhal_0505</name>
</gene>
<dbReference type="KEGG" id="hha:Hhal_0505"/>
<name>A1WUD0_HALHL</name>
<dbReference type="PANTHER" id="PTHR37166:SF1">
    <property type="entry name" value="PROTEIN FLAG"/>
    <property type="match status" value="1"/>
</dbReference>
<dbReference type="PANTHER" id="PTHR37166">
    <property type="entry name" value="PROTEIN FLAG"/>
    <property type="match status" value="1"/>
</dbReference>
<protein>
    <submittedName>
        <fullName evidence="2">Flagellar protein FlaG protein</fullName>
    </submittedName>
</protein>
<dbReference type="EMBL" id="CP000544">
    <property type="protein sequence ID" value="ABM61292.1"/>
    <property type="molecule type" value="Genomic_DNA"/>
</dbReference>
<dbReference type="RefSeq" id="WP_011813315.1">
    <property type="nucleotide sequence ID" value="NC_008789.1"/>
</dbReference>
<keyword evidence="2" id="KW-0282">Flagellum</keyword>
<sequence length="137" mass="15247">MSEMHKVSSVASSMAWSRPTEHQEGRRLAPEQDSAAPIAAAEVEDGSRVPLRELEPLEHFKADDPEALAKAVERMEKFMQQVGRDLEFRVDDATGKTVVTVYVRGTDDVVRQIPPEEMLAIAARMREVQGLLFNGEA</sequence>